<evidence type="ECO:0000256" key="2">
    <source>
        <dbReference type="SAM" id="SignalP"/>
    </source>
</evidence>
<keyword evidence="4" id="KW-1185">Reference proteome</keyword>
<dbReference type="SUPFAM" id="SSF55486">
    <property type="entry name" value="Metalloproteases ('zincins'), catalytic domain"/>
    <property type="match status" value="1"/>
</dbReference>
<feature type="region of interest" description="Disordered" evidence="1">
    <location>
        <begin position="535"/>
        <end position="555"/>
    </location>
</feature>
<comment type="caution">
    <text evidence="3">The sequence shown here is derived from an EMBL/GenBank/DDBJ whole genome shotgun (WGS) entry which is preliminary data.</text>
</comment>
<dbReference type="EMBL" id="MCGE01000039">
    <property type="protein sequence ID" value="ORZ06498.1"/>
    <property type="molecule type" value="Genomic_DNA"/>
</dbReference>
<dbReference type="AlphaFoldDB" id="A0A1X2I081"/>
<name>A0A1X2I081_9FUNG</name>
<reference evidence="3 4" key="1">
    <citation type="submission" date="2016-07" db="EMBL/GenBank/DDBJ databases">
        <title>Pervasive Adenine N6-methylation of Active Genes in Fungi.</title>
        <authorList>
            <consortium name="DOE Joint Genome Institute"/>
            <person name="Mondo S.J."/>
            <person name="Dannebaum R.O."/>
            <person name="Kuo R.C."/>
            <person name="Labutti K."/>
            <person name="Haridas S."/>
            <person name="Kuo A."/>
            <person name="Salamov A."/>
            <person name="Ahrendt S.R."/>
            <person name="Lipzen A."/>
            <person name="Sullivan W."/>
            <person name="Andreopoulos W.B."/>
            <person name="Clum A."/>
            <person name="Lindquist E."/>
            <person name="Daum C."/>
            <person name="Ramamoorthy G.K."/>
            <person name="Gryganskyi A."/>
            <person name="Culley D."/>
            <person name="Magnuson J.K."/>
            <person name="James T.Y."/>
            <person name="O'Malley M.A."/>
            <person name="Stajich J.E."/>
            <person name="Spatafora J.W."/>
            <person name="Visel A."/>
            <person name="Grigoriev I.V."/>
        </authorList>
    </citation>
    <scope>NUCLEOTIDE SEQUENCE [LARGE SCALE GENOMIC DNA]</scope>
    <source>
        <strain evidence="3 4">NRRL 1336</strain>
    </source>
</reference>
<evidence type="ECO:0000313" key="4">
    <source>
        <dbReference type="Proteomes" id="UP000193560"/>
    </source>
</evidence>
<dbReference type="Proteomes" id="UP000193560">
    <property type="component" value="Unassembled WGS sequence"/>
</dbReference>
<gene>
    <name evidence="3" type="ORF">BCR42DRAFT_337161</name>
</gene>
<feature type="chain" id="PRO_5013321533" evidence="2">
    <location>
        <begin position="28"/>
        <end position="590"/>
    </location>
</feature>
<organism evidence="3 4">
    <name type="scientific">Absidia repens</name>
    <dbReference type="NCBI Taxonomy" id="90262"/>
    <lineage>
        <taxon>Eukaryota</taxon>
        <taxon>Fungi</taxon>
        <taxon>Fungi incertae sedis</taxon>
        <taxon>Mucoromycota</taxon>
        <taxon>Mucoromycotina</taxon>
        <taxon>Mucoromycetes</taxon>
        <taxon>Mucorales</taxon>
        <taxon>Cunninghamellaceae</taxon>
        <taxon>Absidia</taxon>
    </lineage>
</organism>
<feature type="compositionally biased region" description="Low complexity" evidence="1">
    <location>
        <begin position="45"/>
        <end position="70"/>
    </location>
</feature>
<protein>
    <submittedName>
        <fullName evidence="3">Uncharacterized protein</fullName>
    </submittedName>
</protein>
<accession>A0A1X2I081</accession>
<feature type="signal peptide" evidence="2">
    <location>
        <begin position="1"/>
        <end position="27"/>
    </location>
</feature>
<evidence type="ECO:0000256" key="1">
    <source>
        <dbReference type="SAM" id="MobiDB-lite"/>
    </source>
</evidence>
<evidence type="ECO:0000313" key="3">
    <source>
        <dbReference type="EMBL" id="ORZ06498.1"/>
    </source>
</evidence>
<keyword evidence="2" id="KW-0732">Signal</keyword>
<sequence>MKRSLHSIHVLLLLFVSLLLLPHIINTTSVALDSSHHLLPRDDNTTTSSSTTSSGTSNTTNPTGTHSSSNSTHIFHYNQTTVNRTAAFNVDYQLNCKVNDDPFCAKVENGIRLALLEFAHVIDLKTKININITYHSFCDEGCSNSSYGFGIPSSQFILPFDTGPDLNHVYPQALAKQFVRSFDSSSVWAASDVTIELNHDAYMQSVDYGKAESLGWNGTGIPPTGRFWFMDDPTSNINEDQVDFRYVVLHELMHGLGFLSSWAAYFWSSTSPFRQLVENALDDSLLKVVTPGMYWSVLENYGPTFITGFQSTLIFDKFLVSTQPSLANMSQLGFHMQEFCQQDTQAFILNFINSFQGTPQYTNAVSLFDTMATPQTLFFDFATPAVANSTFLTNAYLAATYHNMTLLTGSAVLDTQLEQFDQTSSRPGTAISHVDDDYNSTVDFLMTKGFLMGQTLEQLTDEMYGALPSAITYSIITSNHSIVEHRNYTSPIGPGILRMLDTMGYSTALTNTSYVATGSPSAKFRSSCDDINDNGVSSSNDDADSNSSSSGNNTGSAVSSGSTSFALALHPYFGSVLVPSPLLLLSFFLL</sequence>
<feature type="region of interest" description="Disordered" evidence="1">
    <location>
        <begin position="42"/>
        <end position="70"/>
    </location>
</feature>
<dbReference type="STRING" id="90262.A0A1X2I081"/>
<proteinExistence type="predicted"/>
<dbReference type="OrthoDB" id="73465at2759"/>